<reference evidence="1" key="1">
    <citation type="submission" date="2024-11" db="EMBL/GenBank/DDBJ databases">
        <title>Sequencing of Borrelia variable plasmids from multiple Borrelia sensu lato isolates.</title>
        <authorList>
            <person name="Mongodin E.F."/>
            <person name="Rudenko N."/>
            <person name="Fraser C.M."/>
            <person name="Schutzer S."/>
            <person name="Luft B."/>
            <person name="Morgan R."/>
            <person name="Casjens S."/>
            <person name="Qiu W."/>
        </authorList>
    </citation>
    <scope>NUCLEOTIDE SEQUENCE</scope>
    <source>
        <strain evidence="1">PotiB3</strain>
    </source>
</reference>
<sequence>MFIINKHFLTSIYPNANYVVIPGSCCCSCTCSCSFSL</sequence>
<organism evidence="1 2">
    <name type="scientific">Borreliella lusitaniae</name>
    <dbReference type="NCBI Taxonomy" id="100177"/>
    <lineage>
        <taxon>Bacteria</taxon>
        <taxon>Pseudomonadati</taxon>
        <taxon>Spirochaetota</taxon>
        <taxon>Spirochaetia</taxon>
        <taxon>Spirochaetales</taxon>
        <taxon>Borreliaceae</taxon>
        <taxon>Borreliella</taxon>
    </lineage>
</organism>
<protein>
    <submittedName>
        <fullName evidence="1">TOMM family putative cytolysin BorA</fullName>
    </submittedName>
</protein>
<evidence type="ECO:0000313" key="1">
    <source>
        <dbReference type="EMBL" id="XPK47125.1"/>
    </source>
</evidence>
<evidence type="ECO:0000313" key="2">
    <source>
        <dbReference type="Proteomes" id="UP001301963"/>
    </source>
</evidence>
<name>A0ACD5GLU7_9SPIR</name>
<keyword evidence="2" id="KW-1185">Reference proteome</keyword>
<gene>
    <name evidence="1" type="primary">borA</name>
    <name evidence="1" type="ORF">QIA44_05165</name>
</gene>
<geneLocation type="plasmid" evidence="1 2">
    <name>lp28-8</name>
</geneLocation>
<accession>A0ACD5GLU7</accession>
<dbReference type="EMBL" id="CP179539">
    <property type="protein sequence ID" value="XPK47125.1"/>
    <property type="molecule type" value="Genomic_DNA"/>
</dbReference>
<keyword evidence="1" id="KW-0614">Plasmid</keyword>
<dbReference type="Proteomes" id="UP001301963">
    <property type="component" value="Plasmid lp28-8"/>
</dbReference>
<proteinExistence type="predicted"/>